<keyword evidence="2" id="KW-1185">Reference proteome</keyword>
<keyword evidence="1" id="KW-0648">Protein biosynthesis</keyword>
<protein>
    <submittedName>
        <fullName evidence="1">Transcription initiation factor TFIIIB</fullName>
    </submittedName>
</protein>
<sequence length="65" mass="7131">MNNQGKVDECPKCGSRELGQGRHSGYSAMTPVGGILGSNIMYTICSKCGYIIEGYVTNPKRFKKR</sequence>
<dbReference type="OrthoDB" id="1822642at2"/>
<name>A0A2U1JJJ3_9BACI</name>
<organism evidence="1 2">
    <name type="scientific">Pueribacillus theae</name>
    <dbReference type="NCBI Taxonomy" id="2171751"/>
    <lineage>
        <taxon>Bacteria</taxon>
        <taxon>Bacillati</taxon>
        <taxon>Bacillota</taxon>
        <taxon>Bacilli</taxon>
        <taxon>Bacillales</taxon>
        <taxon>Bacillaceae</taxon>
        <taxon>Pueribacillus</taxon>
    </lineage>
</organism>
<dbReference type="EMBL" id="QCZG01000071">
    <property type="protein sequence ID" value="PWA05311.1"/>
    <property type="molecule type" value="Genomic_DNA"/>
</dbReference>
<proteinExistence type="predicted"/>
<comment type="caution">
    <text evidence="1">The sequence shown here is derived from an EMBL/GenBank/DDBJ whole genome shotgun (WGS) entry which is preliminary data.</text>
</comment>
<keyword evidence="1" id="KW-0396">Initiation factor</keyword>
<dbReference type="AlphaFoldDB" id="A0A2U1JJJ3"/>
<accession>A0A2U1JJJ3</accession>
<evidence type="ECO:0000313" key="2">
    <source>
        <dbReference type="Proteomes" id="UP000245998"/>
    </source>
</evidence>
<reference evidence="1 2" key="1">
    <citation type="submission" date="2018-04" db="EMBL/GenBank/DDBJ databases">
        <title>Camelliibacillus theae gen. nov., sp. nov., isolated from Pu'er tea.</title>
        <authorList>
            <person name="Niu L."/>
        </authorList>
    </citation>
    <scope>NUCLEOTIDE SEQUENCE [LARGE SCALE GENOMIC DNA]</scope>
    <source>
        <strain evidence="1 2">T8</strain>
    </source>
</reference>
<evidence type="ECO:0000313" key="1">
    <source>
        <dbReference type="EMBL" id="PWA05311.1"/>
    </source>
</evidence>
<dbReference type="GO" id="GO:0003743">
    <property type="term" value="F:translation initiation factor activity"/>
    <property type="evidence" value="ECO:0007669"/>
    <property type="project" value="UniProtKB-KW"/>
</dbReference>
<gene>
    <name evidence="1" type="ORF">DCC39_18115</name>
</gene>
<dbReference type="Proteomes" id="UP000245998">
    <property type="component" value="Unassembled WGS sequence"/>
</dbReference>